<accession>A0A0S7XPK1</accession>
<dbReference type="EMBL" id="LIZX01000187">
    <property type="protein sequence ID" value="KPJ64344.1"/>
    <property type="molecule type" value="Genomic_DNA"/>
</dbReference>
<sequence length="71" mass="8319">MPSQNIISLLLVAFIFIIIFVGAFIIVKKRWINKKPTIYSAQFTGQNIYMQFQNRQKKKQDSDGDDMSRFS</sequence>
<evidence type="ECO:0000256" key="1">
    <source>
        <dbReference type="SAM" id="Phobius"/>
    </source>
</evidence>
<evidence type="ECO:0000313" key="2">
    <source>
        <dbReference type="EMBL" id="KPJ64344.1"/>
    </source>
</evidence>
<keyword evidence="1" id="KW-0472">Membrane</keyword>
<gene>
    <name evidence="2" type="ORF">AMJ44_12990</name>
</gene>
<evidence type="ECO:0000313" key="3">
    <source>
        <dbReference type="Proteomes" id="UP000051861"/>
    </source>
</evidence>
<reference evidence="2 3" key="1">
    <citation type="journal article" date="2015" name="Microbiome">
        <title>Genomic resolution of linkages in carbon, nitrogen, and sulfur cycling among widespread estuary sediment bacteria.</title>
        <authorList>
            <person name="Baker B.J."/>
            <person name="Lazar C.S."/>
            <person name="Teske A.P."/>
            <person name="Dick G.J."/>
        </authorList>
    </citation>
    <scope>NUCLEOTIDE SEQUENCE [LARGE SCALE GENOMIC DNA]</scope>
    <source>
        <strain evidence="2">DG_54_3</strain>
    </source>
</reference>
<proteinExistence type="predicted"/>
<name>A0A0S7XPK1_UNCSA</name>
<protein>
    <recommendedName>
        <fullName evidence="4">DUF3951 domain-containing protein</fullName>
    </recommendedName>
</protein>
<feature type="transmembrane region" description="Helical" evidence="1">
    <location>
        <begin position="6"/>
        <end position="27"/>
    </location>
</feature>
<comment type="caution">
    <text evidence="2">The sequence shown here is derived from an EMBL/GenBank/DDBJ whole genome shotgun (WGS) entry which is preliminary data.</text>
</comment>
<keyword evidence="1" id="KW-1133">Transmembrane helix</keyword>
<organism evidence="2 3">
    <name type="scientific">candidate division WOR-1 bacterium DG_54_3</name>
    <dbReference type="NCBI Taxonomy" id="1703775"/>
    <lineage>
        <taxon>Bacteria</taxon>
        <taxon>Bacillati</taxon>
        <taxon>Saganbacteria</taxon>
    </lineage>
</organism>
<dbReference type="Proteomes" id="UP000051861">
    <property type="component" value="Unassembled WGS sequence"/>
</dbReference>
<dbReference type="AlphaFoldDB" id="A0A0S7XPK1"/>
<evidence type="ECO:0008006" key="4">
    <source>
        <dbReference type="Google" id="ProtNLM"/>
    </source>
</evidence>
<keyword evidence="1" id="KW-0812">Transmembrane</keyword>